<reference evidence="2 3" key="1">
    <citation type="journal article" date="2014" name="Int. J. Syst. Evol. Microbiol.">
        <title>Complete genome sequence of Corynebacterium casei LMG S-19264T (=DSM 44701T), isolated from a smear-ripened cheese.</title>
        <authorList>
            <consortium name="US DOE Joint Genome Institute (JGI-PGF)"/>
            <person name="Walter F."/>
            <person name="Albersmeier A."/>
            <person name="Kalinowski J."/>
            <person name="Ruckert C."/>
        </authorList>
    </citation>
    <scope>NUCLEOTIDE SEQUENCE [LARGE SCALE GENOMIC DNA]</scope>
    <source>
        <strain evidence="2 3">NBRC 112785</strain>
    </source>
</reference>
<name>A0AA37TRT0_9GAMM</name>
<dbReference type="InterPro" id="IPR001387">
    <property type="entry name" value="Cro/C1-type_HTH"/>
</dbReference>
<evidence type="ECO:0000313" key="3">
    <source>
        <dbReference type="Proteomes" id="UP001157439"/>
    </source>
</evidence>
<dbReference type="GO" id="GO:0003677">
    <property type="term" value="F:DNA binding"/>
    <property type="evidence" value="ECO:0007669"/>
    <property type="project" value="InterPro"/>
</dbReference>
<dbReference type="SUPFAM" id="SSF47413">
    <property type="entry name" value="lambda repressor-like DNA-binding domains"/>
    <property type="match status" value="1"/>
</dbReference>
<dbReference type="RefSeq" id="WP_095497187.1">
    <property type="nucleotide sequence ID" value="NZ_BSPO01000002.1"/>
</dbReference>
<organism evidence="2 3">
    <name type="scientific">Paraferrimonas haliotis</name>
    <dbReference type="NCBI Taxonomy" id="2013866"/>
    <lineage>
        <taxon>Bacteria</taxon>
        <taxon>Pseudomonadati</taxon>
        <taxon>Pseudomonadota</taxon>
        <taxon>Gammaproteobacteria</taxon>
        <taxon>Alteromonadales</taxon>
        <taxon>Ferrimonadaceae</taxon>
        <taxon>Paraferrimonas</taxon>
    </lineage>
</organism>
<accession>A0AA37TRT0</accession>
<dbReference type="CDD" id="cd00093">
    <property type="entry name" value="HTH_XRE"/>
    <property type="match status" value="1"/>
</dbReference>
<gene>
    <name evidence="2" type="ORF">GCM10007894_12280</name>
</gene>
<evidence type="ECO:0000259" key="1">
    <source>
        <dbReference type="PROSITE" id="PS50943"/>
    </source>
</evidence>
<keyword evidence="3" id="KW-1185">Reference proteome</keyword>
<sequence length="107" mass="12094">MSVVKEIRKSKKLTQGEFAKRIGVYNQGNLSSIERGQRKLPKDAAFYCLHFATDRLDDLKKEVYGADSSPVTAAMAFDAVCVLGIQFYPAIKKILEESETRQYTKKN</sequence>
<dbReference type="Gene3D" id="1.10.260.40">
    <property type="entry name" value="lambda repressor-like DNA-binding domains"/>
    <property type="match status" value="1"/>
</dbReference>
<feature type="domain" description="HTH cro/C1-type" evidence="1">
    <location>
        <begin position="4"/>
        <end position="42"/>
    </location>
</feature>
<dbReference type="EMBL" id="BSPO01000002">
    <property type="protein sequence ID" value="GLS83251.1"/>
    <property type="molecule type" value="Genomic_DNA"/>
</dbReference>
<proteinExistence type="predicted"/>
<evidence type="ECO:0000313" key="2">
    <source>
        <dbReference type="EMBL" id="GLS83251.1"/>
    </source>
</evidence>
<dbReference type="InterPro" id="IPR010982">
    <property type="entry name" value="Lambda_DNA-bd_dom_sf"/>
</dbReference>
<dbReference type="Proteomes" id="UP001157439">
    <property type="component" value="Unassembled WGS sequence"/>
</dbReference>
<protein>
    <recommendedName>
        <fullName evidence="1">HTH cro/C1-type domain-containing protein</fullName>
    </recommendedName>
</protein>
<dbReference type="AlphaFoldDB" id="A0AA37TRT0"/>
<dbReference type="PROSITE" id="PS50943">
    <property type="entry name" value="HTH_CROC1"/>
    <property type="match status" value="1"/>
</dbReference>
<dbReference type="Pfam" id="PF01381">
    <property type="entry name" value="HTH_3"/>
    <property type="match status" value="1"/>
</dbReference>
<comment type="caution">
    <text evidence="2">The sequence shown here is derived from an EMBL/GenBank/DDBJ whole genome shotgun (WGS) entry which is preliminary data.</text>
</comment>